<dbReference type="Pfam" id="PF20703">
    <property type="entry name" value="nSTAND1"/>
    <property type="match status" value="1"/>
</dbReference>
<dbReference type="EMBL" id="JADAQT010000067">
    <property type="protein sequence ID" value="MBE1875680.1"/>
    <property type="molecule type" value="Genomic_DNA"/>
</dbReference>
<dbReference type="CDD" id="cd00093">
    <property type="entry name" value="HTH_XRE"/>
    <property type="match status" value="1"/>
</dbReference>
<keyword evidence="1" id="KW-0853">WD repeat</keyword>
<dbReference type="Pfam" id="PF00400">
    <property type="entry name" value="WD40"/>
    <property type="match status" value="1"/>
</dbReference>
<keyword evidence="5" id="KW-1185">Reference proteome</keyword>
<accession>A0ABR9MX28</accession>
<feature type="compositionally biased region" description="Basic and acidic residues" evidence="2">
    <location>
        <begin position="374"/>
        <end position="385"/>
    </location>
</feature>
<dbReference type="SUPFAM" id="SSF50998">
    <property type="entry name" value="Quinoprotein alcohol dehydrogenase-like"/>
    <property type="match status" value="1"/>
</dbReference>
<dbReference type="SUPFAM" id="SSF47413">
    <property type="entry name" value="lambda repressor-like DNA-binding domains"/>
    <property type="match status" value="1"/>
</dbReference>
<dbReference type="PANTHER" id="PTHR19879:SF9">
    <property type="entry name" value="TRANSCRIPTION INITIATION FACTOR TFIID SUBUNIT 5"/>
    <property type="match status" value="1"/>
</dbReference>
<dbReference type="PROSITE" id="PS50082">
    <property type="entry name" value="WD_REPEATS_2"/>
    <property type="match status" value="2"/>
</dbReference>
<evidence type="ECO:0000313" key="5">
    <source>
        <dbReference type="Proteomes" id="UP000625527"/>
    </source>
</evidence>
<dbReference type="InterPro" id="IPR049052">
    <property type="entry name" value="nSTAND1"/>
</dbReference>
<dbReference type="InterPro" id="IPR011047">
    <property type="entry name" value="Quinoprotein_ADH-like_sf"/>
</dbReference>
<evidence type="ECO:0000259" key="3">
    <source>
        <dbReference type="SMART" id="SM00530"/>
    </source>
</evidence>
<feature type="repeat" description="WD" evidence="1">
    <location>
        <begin position="1097"/>
        <end position="1129"/>
    </location>
</feature>
<feature type="domain" description="HTH cro/C1-type" evidence="3">
    <location>
        <begin position="21"/>
        <end position="77"/>
    </location>
</feature>
<dbReference type="SMART" id="SM00530">
    <property type="entry name" value="HTH_XRE"/>
    <property type="match status" value="1"/>
</dbReference>
<dbReference type="Gene3D" id="2.130.10.10">
    <property type="entry name" value="YVTN repeat-like/Quinoprotein amine dehydrogenase"/>
    <property type="match status" value="3"/>
</dbReference>
<dbReference type="SUPFAM" id="SSF82171">
    <property type="entry name" value="DPP6 N-terminal domain-like"/>
    <property type="match status" value="1"/>
</dbReference>
<dbReference type="Proteomes" id="UP000625527">
    <property type="component" value="Unassembled WGS sequence"/>
</dbReference>
<dbReference type="PANTHER" id="PTHR19879">
    <property type="entry name" value="TRANSCRIPTION INITIATION FACTOR TFIID"/>
    <property type="match status" value="1"/>
</dbReference>
<dbReference type="InterPro" id="IPR001387">
    <property type="entry name" value="Cro/C1-type_HTH"/>
</dbReference>
<dbReference type="InterPro" id="IPR015943">
    <property type="entry name" value="WD40/YVTN_repeat-like_dom_sf"/>
</dbReference>
<dbReference type="SMART" id="SM00320">
    <property type="entry name" value="WD40"/>
    <property type="match status" value="6"/>
</dbReference>
<dbReference type="InterPro" id="IPR010982">
    <property type="entry name" value="Lambda_DNA-bd_dom_sf"/>
</dbReference>
<protein>
    <submittedName>
        <fullName evidence="4">Helix-turn-helix domain-containing protein</fullName>
    </submittedName>
</protein>
<dbReference type="Gene3D" id="1.10.260.40">
    <property type="entry name" value="lambda repressor-like DNA-binding domains"/>
    <property type="match status" value="1"/>
</dbReference>
<feature type="region of interest" description="Disordered" evidence="2">
    <location>
        <begin position="373"/>
        <end position="398"/>
    </location>
</feature>
<dbReference type="Pfam" id="PF01381">
    <property type="entry name" value="HTH_3"/>
    <property type="match status" value="1"/>
</dbReference>
<sequence>MGRREKPVDPDAGPVQRLAHDLRTLREQAGRPTYREMARHTGYSPSALSQAAAGESLPSLAVVLAYASALDGVPAEWEQRWRDADRAARESAARDDDTAPPYRGLARFEPGDRELFFGRDAVVGELVELAREHRFAAVFGPSGSGKSSLLRAGLIPALGKRPAADRPGLIRILTPGERPAHTHAKALVPQDGERDTWVIVDQFEELFTLCRDSAERNRFLDALLTAREPTSRLRVVIAVRGDFYGHCAAHRDLADAVRRANLLVGPMSPAELREVITGPAAAVGLNVERALTARLIDEVTDRPGALPMLSHTLLETWRRRRGRTLTLDAYEATGGVEGAIAATAERLYADLSPDQTRAARRVLLRLIAPGDGTADTRRPAERTELDAGAGTSPRASDAPVHDVDVVVERLAAARLITIDDDTVELAHEALITGWPRLRDWIDQDRERLRAQRRLGEAARAWEELDRDPGALYRGTRLDRAEELFGSAPTRSGEGDDLTRPERAFLTAALAARDAERGEAIRTARRFRALTAALSAFLVLALGAGLIAWQENRASEEEHTRTTARRIAAVANGLRAADPRAAALLGVAAWQIAPLTESRAALLGSLAQPEVDAFTDRQADTDTRRFLAEEGRTLFSSADRRVRVWDVVRGEQTDGFQLPEGTTLDGVSPDARTLYVSGPDGTELWDVATRRPVAEHAAPDTALAGFAADGRSYLVSSLPDGRGAGLVQQRRTANGKVLFERSVPGDVSQAGIGADGRLLALCPVGGTLQIWDGVSGERRSGAWETKEVCSNASGSVRFSRDGTRLALASAAEVRVWDLPSGRLVAELPGSGDGFLPRVEFSPDGAFLALADDTALTVWRLRDTGVLVFERALDGEVAGDLAWTPGERPVLRFLAGSTVRAYDLAARLAPWQATPTDTAVLSPDGTVLATATRSGRSDRYRFELRSAGAGDVLARAELGPLQGADGDVPVLAFSPDGGALAVADTTTSRGSVRQRFTVWDVRRHEERTSFETPWTGERLLSGITLGPGGRTLLVSRLADAAVVDVWDTGTDGGEEAPRMTSSLPVSVGVPSAVRPDGRLLADAADQVTKLPSGTVAGRALARGREVTALAFSPAGTVLAVGDSAGRVHLWDGDVRQLAGFLAGLSGTGEVGDREAVSAIAFSADGRTLALGGTGGGLQLWDTASQQLLAAELPTAGEEIRSLAFSRDVGTVYAASPHAPLQAYSIAPDHAVAAVCDRTGAGLSRDQWRAYVPDAPYRRVCERD</sequence>
<dbReference type="RefSeq" id="WP_192862250.1">
    <property type="nucleotide sequence ID" value="NZ_JADAQT010000067.1"/>
</dbReference>
<organism evidence="4 5">
    <name type="scientific">Myceligenerans pegani</name>
    <dbReference type="NCBI Taxonomy" id="2776917"/>
    <lineage>
        <taxon>Bacteria</taxon>
        <taxon>Bacillati</taxon>
        <taxon>Actinomycetota</taxon>
        <taxon>Actinomycetes</taxon>
        <taxon>Micrococcales</taxon>
        <taxon>Promicromonosporaceae</taxon>
        <taxon>Myceligenerans</taxon>
    </lineage>
</organism>
<evidence type="ECO:0000256" key="1">
    <source>
        <dbReference type="PROSITE-ProRule" id="PRU00221"/>
    </source>
</evidence>
<dbReference type="SUPFAM" id="SSF117289">
    <property type="entry name" value="Nucleoporin domain"/>
    <property type="match status" value="1"/>
</dbReference>
<name>A0ABR9MX28_9MICO</name>
<dbReference type="SUPFAM" id="SSF52540">
    <property type="entry name" value="P-loop containing nucleoside triphosphate hydrolases"/>
    <property type="match status" value="1"/>
</dbReference>
<reference evidence="4 5" key="1">
    <citation type="submission" date="2020-10" db="EMBL/GenBank/DDBJ databases">
        <title>Myceligenerans pegani sp. nov., an endophytic actinomycete isolated from Peganum harmala L. in Xinjiang, China.</title>
        <authorList>
            <person name="Xin L."/>
        </authorList>
    </citation>
    <scope>NUCLEOTIDE SEQUENCE [LARGE SCALE GENOMIC DNA]</scope>
    <source>
        <strain evidence="4 5">TRM65318</strain>
    </source>
</reference>
<proteinExistence type="predicted"/>
<dbReference type="InterPro" id="IPR001680">
    <property type="entry name" value="WD40_rpt"/>
</dbReference>
<gene>
    <name evidence="4" type="ORF">IHE71_08150</name>
</gene>
<evidence type="ECO:0000313" key="4">
    <source>
        <dbReference type="EMBL" id="MBE1875680.1"/>
    </source>
</evidence>
<feature type="repeat" description="WD" evidence="1">
    <location>
        <begin position="1147"/>
        <end position="1188"/>
    </location>
</feature>
<dbReference type="InterPro" id="IPR027417">
    <property type="entry name" value="P-loop_NTPase"/>
</dbReference>
<comment type="caution">
    <text evidence="4">The sequence shown here is derived from an EMBL/GenBank/DDBJ whole genome shotgun (WGS) entry which is preliminary data.</text>
</comment>
<evidence type="ECO:0000256" key="2">
    <source>
        <dbReference type="SAM" id="MobiDB-lite"/>
    </source>
</evidence>